<dbReference type="Proteomes" id="UP001196097">
    <property type="component" value="Chromosome"/>
</dbReference>
<gene>
    <name evidence="1" type="ORF">HF292_003520</name>
</gene>
<accession>A0ACD5IMH7</accession>
<evidence type="ECO:0000313" key="2">
    <source>
        <dbReference type="Proteomes" id="UP001196097"/>
    </source>
</evidence>
<name>A0ACD5IMH7_9PROT</name>
<reference evidence="1 2" key="1">
    <citation type="journal article" date="2021" name="ISME J.">
        <title>Genomic evolution of the class Acidithiobacillia: deep-branching Proteobacteria living in extreme acidic conditions.</title>
        <authorList>
            <person name="Moya-Beltran A."/>
            <person name="Beard S."/>
            <person name="Rojas-Villalobos C."/>
            <person name="Issotta F."/>
            <person name="Gallardo Y."/>
            <person name="Ulloa R."/>
            <person name="Giaveno A."/>
            <person name="Degli Esposti M."/>
            <person name="Johnson D.B."/>
            <person name="Quatrini R."/>
        </authorList>
    </citation>
    <scope>NUCLEOTIDE SEQUENCE [LARGE SCALE GENOMIC DNA]</scope>
    <source>
        <strain evidence="1 2">CF3</strain>
    </source>
</reference>
<organism evidence="1 2">
    <name type="scientific">Acidithiobacillus ferruginosus</name>
    <dbReference type="NCBI Taxonomy" id="3063951"/>
    <lineage>
        <taxon>Bacteria</taxon>
        <taxon>Pseudomonadati</taxon>
        <taxon>Pseudomonadota</taxon>
        <taxon>Acidithiobacillia</taxon>
        <taxon>Acidithiobacillales</taxon>
        <taxon>Acidithiobacillaceae</taxon>
        <taxon>Acidithiobacillus</taxon>
    </lineage>
</organism>
<keyword evidence="2" id="KW-1185">Reference proteome</keyword>
<sequence length="66" mass="7686">MTTPIFKPGLYYSPREVCERLGISQETIRRWRKKHGFPATLVTQGCIRHNGADMNQWLLSREESGH</sequence>
<proteinExistence type="predicted"/>
<evidence type="ECO:0000313" key="1">
    <source>
        <dbReference type="EMBL" id="XRP73729.1"/>
    </source>
</evidence>
<protein>
    <submittedName>
        <fullName evidence="1">Helix-turn-helix domain-containing protein</fullName>
    </submittedName>
</protein>
<dbReference type="EMBL" id="CP130946">
    <property type="protein sequence ID" value="XRP73729.1"/>
    <property type="molecule type" value="Genomic_DNA"/>
</dbReference>